<dbReference type="InterPro" id="IPR051553">
    <property type="entry name" value="Ran_GTPase-activating"/>
</dbReference>
<evidence type="ECO:0000256" key="1">
    <source>
        <dbReference type="ARBA" id="ARBA00022658"/>
    </source>
</evidence>
<evidence type="ECO:0000256" key="3">
    <source>
        <dbReference type="SAM" id="MobiDB-lite"/>
    </source>
</evidence>
<dbReference type="PROSITE" id="PS00626">
    <property type="entry name" value="RCC1_2"/>
    <property type="match status" value="3"/>
</dbReference>
<dbReference type="InterPro" id="IPR058923">
    <property type="entry name" value="RCC1-like_dom"/>
</dbReference>
<dbReference type="PRINTS" id="PR00633">
    <property type="entry name" value="RCCNDNSATION"/>
</dbReference>
<evidence type="ECO:0000313" key="6">
    <source>
        <dbReference type="Proteomes" id="UP000317713"/>
    </source>
</evidence>
<keyword evidence="1" id="KW-0344">Guanine-nucleotide releasing factor</keyword>
<dbReference type="AlphaFoldDB" id="A0A517IGX5"/>
<dbReference type="GO" id="GO:0005085">
    <property type="term" value="F:guanyl-nucleotide exchange factor activity"/>
    <property type="evidence" value="ECO:0007669"/>
    <property type="project" value="TreeGrafter"/>
</dbReference>
<dbReference type="SUPFAM" id="SSF50985">
    <property type="entry name" value="RCC1/BLIP-II"/>
    <property type="match status" value="1"/>
</dbReference>
<dbReference type="Pfam" id="PF25390">
    <property type="entry name" value="WD40_RLD"/>
    <property type="match status" value="1"/>
</dbReference>
<dbReference type="InterPro" id="IPR000408">
    <property type="entry name" value="Reg_chr_condens"/>
</dbReference>
<organism evidence="5 6">
    <name type="scientific">Brevibacillus brevis</name>
    <name type="common">Bacillus brevis</name>
    <dbReference type="NCBI Taxonomy" id="1393"/>
    <lineage>
        <taxon>Bacteria</taxon>
        <taxon>Bacillati</taxon>
        <taxon>Bacillota</taxon>
        <taxon>Bacilli</taxon>
        <taxon>Bacillales</taxon>
        <taxon>Paenibacillaceae</taxon>
        <taxon>Brevibacillus</taxon>
    </lineage>
</organism>
<dbReference type="EMBL" id="CP042161">
    <property type="protein sequence ID" value="QDS38131.1"/>
    <property type="molecule type" value="Genomic_DNA"/>
</dbReference>
<dbReference type="Proteomes" id="UP000317713">
    <property type="component" value="Chromosome"/>
</dbReference>
<dbReference type="GO" id="GO:0005737">
    <property type="term" value="C:cytoplasm"/>
    <property type="evidence" value="ECO:0007669"/>
    <property type="project" value="TreeGrafter"/>
</dbReference>
<evidence type="ECO:0000259" key="4">
    <source>
        <dbReference type="Pfam" id="PF25390"/>
    </source>
</evidence>
<dbReference type="InterPro" id="IPR009091">
    <property type="entry name" value="RCC1/BLIP-II"/>
</dbReference>
<reference evidence="5 6" key="1">
    <citation type="submission" date="2019-07" db="EMBL/GenBank/DDBJ databases">
        <title>Characterization of Brevibacillus brevis HK544, as a potential biocontrol agent.</title>
        <authorList>
            <person name="Kim H."/>
        </authorList>
    </citation>
    <scope>NUCLEOTIDE SEQUENCE [LARGE SCALE GENOMIC DNA]</scope>
    <source>
        <strain evidence="5 6">HK544</strain>
    </source>
</reference>
<evidence type="ECO:0000256" key="2">
    <source>
        <dbReference type="ARBA" id="ARBA00022737"/>
    </source>
</evidence>
<feature type="region of interest" description="Disordered" evidence="3">
    <location>
        <begin position="290"/>
        <end position="312"/>
    </location>
</feature>
<dbReference type="PROSITE" id="PS50012">
    <property type="entry name" value="RCC1_3"/>
    <property type="match status" value="5"/>
</dbReference>
<evidence type="ECO:0000313" key="5">
    <source>
        <dbReference type="EMBL" id="QDS38131.1"/>
    </source>
</evidence>
<dbReference type="PANTHER" id="PTHR45982">
    <property type="entry name" value="REGULATOR OF CHROMOSOME CONDENSATION"/>
    <property type="match status" value="1"/>
</dbReference>
<feature type="compositionally biased region" description="Polar residues" evidence="3">
    <location>
        <begin position="290"/>
        <end position="303"/>
    </location>
</feature>
<keyword evidence="2" id="KW-0677">Repeat</keyword>
<sequence length="312" mass="32216">MMLAVLFLSKETTLAAGNAVSSAAGEAHSLILKSDGTVWAWGANNFGQLGDGTAVQKNVPVQVKGITNILRIAAGSRHSMALKADGTVWSWGYNGDGALGDGSYYPYSNIPVQAVGLTDVAEIAAGGNHGLALKQDGTVWMWGIIPGKSKNIPFKVEGLTDVMAIASGVDHCLAVKKDGTVWAWGWNSSGQLGINNTANTVIPTQTNGLSNIVSVAAGFNHSLALDINGKVYAWGSGSAGQIGDGSYSGKLVPENVPELTGIEEIASGPSAYHCLALKRDGTVYAWGSNSKGQLGNGTTSSSPRPVKITFTP</sequence>
<protein>
    <submittedName>
        <fullName evidence="5">Regulator</fullName>
    </submittedName>
</protein>
<proteinExistence type="predicted"/>
<dbReference type="PANTHER" id="PTHR45982:SF1">
    <property type="entry name" value="REGULATOR OF CHROMOSOME CONDENSATION"/>
    <property type="match status" value="1"/>
</dbReference>
<feature type="domain" description="RCC1-like" evidence="4">
    <location>
        <begin position="16"/>
        <end position="308"/>
    </location>
</feature>
<gene>
    <name evidence="5" type="ORF">FPS98_14765</name>
</gene>
<accession>A0A517IGX5</accession>
<dbReference type="Gene3D" id="2.130.10.30">
    <property type="entry name" value="Regulator of chromosome condensation 1/beta-lactamase-inhibitor protein II"/>
    <property type="match status" value="2"/>
</dbReference>
<name>A0A517IGX5_BREBE</name>